<evidence type="ECO:0000256" key="1">
    <source>
        <dbReference type="SAM" id="SignalP"/>
    </source>
</evidence>
<proteinExistence type="predicted"/>
<evidence type="ECO:0000313" key="3">
    <source>
        <dbReference type="Proteomes" id="UP000214365"/>
    </source>
</evidence>
<feature type="chain" id="PRO_5012397981" evidence="1">
    <location>
        <begin position="27"/>
        <end position="101"/>
    </location>
</feature>
<accession>A0A225AYU7</accession>
<dbReference type="RefSeq" id="XP_020118798.1">
    <property type="nucleotide sequence ID" value="XM_020268716.1"/>
</dbReference>
<gene>
    <name evidence="2" type="ORF">UA08_06028</name>
</gene>
<protein>
    <submittedName>
        <fullName evidence="2">Uncharacterized protein</fullName>
    </submittedName>
</protein>
<dbReference type="AlphaFoldDB" id="A0A225AYU7"/>
<sequence>MYALHENVVFLLGYVCSCMLRACANADKLRRRMQRTSMAGLNFYTPHIPGFLGWHSSRNPYEAGKIGTLASSSNMVSQAIESEYGLRRFREYRGPFDLALA</sequence>
<keyword evidence="1" id="KW-0732">Signal</keyword>
<feature type="signal peptide" evidence="1">
    <location>
        <begin position="1"/>
        <end position="26"/>
    </location>
</feature>
<evidence type="ECO:0000313" key="2">
    <source>
        <dbReference type="EMBL" id="OKL58677.1"/>
    </source>
</evidence>
<dbReference type="GeneID" id="31005784"/>
<keyword evidence="3" id="KW-1185">Reference proteome</keyword>
<reference evidence="2 3" key="1">
    <citation type="submission" date="2015-06" db="EMBL/GenBank/DDBJ databases">
        <title>Talaromyces atroroseus IBT 11181 draft genome.</title>
        <authorList>
            <person name="Rasmussen K.B."/>
            <person name="Rasmussen S."/>
            <person name="Petersen B."/>
            <person name="Sicheritz-Ponten T."/>
            <person name="Mortensen U.H."/>
            <person name="Thrane U."/>
        </authorList>
    </citation>
    <scope>NUCLEOTIDE SEQUENCE [LARGE SCALE GENOMIC DNA]</scope>
    <source>
        <strain evidence="2 3">IBT 11181</strain>
    </source>
</reference>
<organism evidence="2 3">
    <name type="scientific">Talaromyces atroroseus</name>
    <dbReference type="NCBI Taxonomy" id="1441469"/>
    <lineage>
        <taxon>Eukaryota</taxon>
        <taxon>Fungi</taxon>
        <taxon>Dikarya</taxon>
        <taxon>Ascomycota</taxon>
        <taxon>Pezizomycotina</taxon>
        <taxon>Eurotiomycetes</taxon>
        <taxon>Eurotiomycetidae</taxon>
        <taxon>Eurotiales</taxon>
        <taxon>Trichocomaceae</taxon>
        <taxon>Talaromyces</taxon>
        <taxon>Talaromyces sect. Trachyspermi</taxon>
    </lineage>
</organism>
<dbReference type="EMBL" id="LFMY01000009">
    <property type="protein sequence ID" value="OKL58677.1"/>
    <property type="molecule type" value="Genomic_DNA"/>
</dbReference>
<name>A0A225AYU7_TALAT</name>
<comment type="caution">
    <text evidence="2">The sequence shown here is derived from an EMBL/GenBank/DDBJ whole genome shotgun (WGS) entry which is preliminary data.</text>
</comment>
<dbReference type="Proteomes" id="UP000214365">
    <property type="component" value="Unassembled WGS sequence"/>
</dbReference>